<proteinExistence type="inferred from homology"/>
<evidence type="ECO:0000313" key="5">
    <source>
        <dbReference type="Proteomes" id="UP001454036"/>
    </source>
</evidence>
<evidence type="ECO:0000256" key="1">
    <source>
        <dbReference type="ARBA" id="ARBA00009861"/>
    </source>
</evidence>
<dbReference type="Gene3D" id="3.30.559.10">
    <property type="entry name" value="Chloramphenicol acetyltransferase-like domain"/>
    <property type="match status" value="2"/>
</dbReference>
<dbReference type="InterPro" id="IPR023213">
    <property type="entry name" value="CAT-like_dom_sf"/>
</dbReference>
<gene>
    <name evidence="4" type="ORF">LIER_20411</name>
</gene>
<name>A0AAV3QPC4_LITER</name>
<comment type="similarity">
    <text evidence="1">Belongs to the plant acyltransferase family.</text>
</comment>
<evidence type="ECO:0000313" key="4">
    <source>
        <dbReference type="EMBL" id="GAA0164871.1"/>
    </source>
</evidence>
<organism evidence="4 5">
    <name type="scientific">Lithospermum erythrorhizon</name>
    <name type="common">Purple gromwell</name>
    <name type="synonym">Lithospermum officinale var. erythrorhizon</name>
    <dbReference type="NCBI Taxonomy" id="34254"/>
    <lineage>
        <taxon>Eukaryota</taxon>
        <taxon>Viridiplantae</taxon>
        <taxon>Streptophyta</taxon>
        <taxon>Embryophyta</taxon>
        <taxon>Tracheophyta</taxon>
        <taxon>Spermatophyta</taxon>
        <taxon>Magnoliopsida</taxon>
        <taxon>eudicotyledons</taxon>
        <taxon>Gunneridae</taxon>
        <taxon>Pentapetalae</taxon>
        <taxon>asterids</taxon>
        <taxon>lamiids</taxon>
        <taxon>Boraginales</taxon>
        <taxon>Boraginaceae</taxon>
        <taxon>Boraginoideae</taxon>
        <taxon>Lithospermeae</taxon>
        <taxon>Lithospermum</taxon>
    </lineage>
</organism>
<evidence type="ECO:0000256" key="3">
    <source>
        <dbReference type="ARBA" id="ARBA00023315"/>
    </source>
</evidence>
<accession>A0AAV3QPC4</accession>
<dbReference type="PANTHER" id="PTHR31623">
    <property type="entry name" value="F21J9.9"/>
    <property type="match status" value="1"/>
</dbReference>
<sequence length="442" mass="49561">MEMKIISKQNIKPKSPTPEHLKILKFSVLDQLCAHAYIPFVLLFSNNQNGPDFITKTRDHLKHSLSETLVRFYPLAGEVNDLHIDCNDTGVYYVESLVHKSIAEFSENPKSKYVRQLFAYDPDSQELVTKKYVVLMQVNIFSCGGIGIALLTTHKLIDAYSSAIFLQTWGQTVRGCSENIITPWFDVSHVLPQIPTLPKTASMVSWPLNFRRPKCVPRWFVFDSNAISSLKDKATIMKEKKLSRVVAVVALLWKCIISASMAKNGFRRKSVLSFAVGLRKKNTLSLPNYSIGNIFWFVNAMFSSETALELSSVVGCLQNSIAKIDENFAEEIKGEKGSLKMKEVLRKLEDVYSKDEADYYVATSICNAGFYDVDFGWGKPIKTLHGCPDADNPGVTNLIFLSETESGDGIEALVSLGEEDMKILEHDDELLAFASIKPTPNF</sequence>
<keyword evidence="2" id="KW-0808">Transferase</keyword>
<comment type="caution">
    <text evidence="4">The sequence shown here is derived from an EMBL/GenBank/DDBJ whole genome shotgun (WGS) entry which is preliminary data.</text>
</comment>
<dbReference type="GO" id="GO:0016746">
    <property type="term" value="F:acyltransferase activity"/>
    <property type="evidence" value="ECO:0007669"/>
    <property type="project" value="UniProtKB-KW"/>
</dbReference>
<evidence type="ECO:0000256" key="2">
    <source>
        <dbReference type="ARBA" id="ARBA00022679"/>
    </source>
</evidence>
<dbReference type="AlphaFoldDB" id="A0AAV3QPC4"/>
<dbReference type="Proteomes" id="UP001454036">
    <property type="component" value="Unassembled WGS sequence"/>
</dbReference>
<reference evidence="4 5" key="1">
    <citation type="submission" date="2024-01" db="EMBL/GenBank/DDBJ databases">
        <title>The complete chloroplast genome sequence of Lithospermum erythrorhizon: insights into the phylogenetic relationship among Boraginaceae species and the maternal lineages of purple gromwells.</title>
        <authorList>
            <person name="Okada T."/>
            <person name="Watanabe K."/>
        </authorList>
    </citation>
    <scope>NUCLEOTIDE SEQUENCE [LARGE SCALE GENOMIC DNA]</scope>
</reference>
<dbReference type="PANTHER" id="PTHR31623:SF55">
    <property type="entry name" value="VINORINE SYNTHASE"/>
    <property type="match status" value="1"/>
</dbReference>
<evidence type="ECO:0008006" key="6">
    <source>
        <dbReference type="Google" id="ProtNLM"/>
    </source>
</evidence>
<protein>
    <recommendedName>
        <fullName evidence="6">Transferase, Chloramphenicol acetyltransferase-like domain protein</fullName>
    </recommendedName>
</protein>
<keyword evidence="3" id="KW-0012">Acyltransferase</keyword>
<dbReference type="Pfam" id="PF02458">
    <property type="entry name" value="Transferase"/>
    <property type="match status" value="1"/>
</dbReference>
<dbReference type="EMBL" id="BAABME010005180">
    <property type="protein sequence ID" value="GAA0164871.1"/>
    <property type="molecule type" value="Genomic_DNA"/>
</dbReference>
<keyword evidence="5" id="KW-1185">Reference proteome</keyword>